<dbReference type="AlphaFoldDB" id="A0A9Q1HYE3"/>
<protein>
    <submittedName>
        <fullName evidence="1">Uncharacterized protein</fullName>
    </submittedName>
</protein>
<evidence type="ECO:0000313" key="1">
    <source>
        <dbReference type="EMBL" id="KAJ8268929.1"/>
    </source>
</evidence>
<evidence type="ECO:0000313" key="2">
    <source>
        <dbReference type="Proteomes" id="UP001152803"/>
    </source>
</evidence>
<comment type="caution">
    <text evidence="1">The sequence shown here is derived from an EMBL/GenBank/DDBJ whole genome shotgun (WGS) entry which is preliminary data.</text>
</comment>
<sequence length="60" mass="6754">MWTSTPATWPTGYWSPWGSTAASAEVPAIMERQQKLLLKTGTMEGTQEMGLAVFHRNYHL</sequence>
<dbReference type="EMBL" id="JAFJMO010000008">
    <property type="protein sequence ID" value="KAJ8268929.1"/>
    <property type="molecule type" value="Genomic_DNA"/>
</dbReference>
<dbReference type="Proteomes" id="UP001152803">
    <property type="component" value="Unassembled WGS sequence"/>
</dbReference>
<gene>
    <name evidence="1" type="ORF">COCON_G00115360</name>
</gene>
<accession>A0A9Q1HYE3</accession>
<reference evidence="1" key="1">
    <citation type="journal article" date="2023" name="Science">
        <title>Genome structures resolve the early diversification of teleost fishes.</title>
        <authorList>
            <person name="Parey E."/>
            <person name="Louis A."/>
            <person name="Montfort J."/>
            <person name="Bouchez O."/>
            <person name="Roques C."/>
            <person name="Iampietro C."/>
            <person name="Lluch J."/>
            <person name="Castinel A."/>
            <person name="Donnadieu C."/>
            <person name="Desvignes T."/>
            <person name="Floi Bucao C."/>
            <person name="Jouanno E."/>
            <person name="Wen M."/>
            <person name="Mejri S."/>
            <person name="Dirks R."/>
            <person name="Jansen H."/>
            <person name="Henkel C."/>
            <person name="Chen W.J."/>
            <person name="Zahm M."/>
            <person name="Cabau C."/>
            <person name="Klopp C."/>
            <person name="Thompson A.W."/>
            <person name="Robinson-Rechavi M."/>
            <person name="Braasch I."/>
            <person name="Lecointre G."/>
            <person name="Bobe J."/>
            <person name="Postlethwait J.H."/>
            <person name="Berthelot C."/>
            <person name="Roest Crollius H."/>
            <person name="Guiguen Y."/>
        </authorList>
    </citation>
    <scope>NUCLEOTIDE SEQUENCE</scope>
    <source>
        <strain evidence="1">Concon-B</strain>
    </source>
</reference>
<keyword evidence="2" id="KW-1185">Reference proteome</keyword>
<name>A0A9Q1HYE3_CONCO</name>
<organism evidence="1 2">
    <name type="scientific">Conger conger</name>
    <name type="common">Conger eel</name>
    <name type="synonym">Muraena conger</name>
    <dbReference type="NCBI Taxonomy" id="82655"/>
    <lineage>
        <taxon>Eukaryota</taxon>
        <taxon>Metazoa</taxon>
        <taxon>Chordata</taxon>
        <taxon>Craniata</taxon>
        <taxon>Vertebrata</taxon>
        <taxon>Euteleostomi</taxon>
        <taxon>Actinopterygii</taxon>
        <taxon>Neopterygii</taxon>
        <taxon>Teleostei</taxon>
        <taxon>Anguilliformes</taxon>
        <taxon>Congridae</taxon>
        <taxon>Conger</taxon>
    </lineage>
</organism>
<proteinExistence type="predicted"/>